<accession>A0ABW3TQC1</accession>
<dbReference type="InterPro" id="IPR051531">
    <property type="entry name" value="N-acetyltransferase"/>
</dbReference>
<organism evidence="2 3">
    <name type="scientific">Leucobacter albus</name>
    <dbReference type="NCBI Taxonomy" id="272210"/>
    <lineage>
        <taxon>Bacteria</taxon>
        <taxon>Bacillati</taxon>
        <taxon>Actinomycetota</taxon>
        <taxon>Actinomycetes</taxon>
        <taxon>Micrococcales</taxon>
        <taxon>Microbacteriaceae</taxon>
        <taxon>Leucobacter</taxon>
    </lineage>
</organism>
<comment type="caution">
    <text evidence="2">The sequence shown here is derived from an EMBL/GenBank/DDBJ whole genome shotgun (WGS) entry which is preliminary data.</text>
</comment>
<dbReference type="EMBL" id="JBHTLY010000002">
    <property type="protein sequence ID" value="MFD1201663.1"/>
    <property type="molecule type" value="Genomic_DNA"/>
</dbReference>
<evidence type="ECO:0000313" key="3">
    <source>
        <dbReference type="Proteomes" id="UP001597181"/>
    </source>
</evidence>
<evidence type="ECO:0000313" key="2">
    <source>
        <dbReference type="EMBL" id="MFD1201663.1"/>
    </source>
</evidence>
<keyword evidence="2" id="KW-0012">Acyltransferase</keyword>
<evidence type="ECO:0000259" key="1">
    <source>
        <dbReference type="PROSITE" id="PS51186"/>
    </source>
</evidence>
<sequence length="201" mass="22408">MSVTPASPPASPRAFRSLTWPLLTERLSLRPAELADAEALWRHRQLPDVGRWLGWHPVDHADWVNTYPEKYLDYLVVELDGSIVGDIMLSTGDGWGQREVRDRATGVNAELGWTFHPEVGGRGLATEAVRAVIELCFTELGLRRVEAGAFAANEPSWRLMERVGMRRESYSVRDSLHRDLGWIDGVTYALLADEWAAGGAA</sequence>
<dbReference type="PROSITE" id="PS51186">
    <property type="entry name" value="GNAT"/>
    <property type="match status" value="1"/>
</dbReference>
<feature type="domain" description="N-acetyltransferase" evidence="1">
    <location>
        <begin position="27"/>
        <end position="193"/>
    </location>
</feature>
<keyword evidence="2" id="KW-0808">Transferase</keyword>
<dbReference type="InterPro" id="IPR000182">
    <property type="entry name" value="GNAT_dom"/>
</dbReference>
<protein>
    <submittedName>
        <fullName evidence="2">GNAT family N-acetyltransferase</fullName>
        <ecNumber evidence="2">2.3.-.-</ecNumber>
    </submittedName>
</protein>
<dbReference type="Proteomes" id="UP001597181">
    <property type="component" value="Unassembled WGS sequence"/>
</dbReference>
<proteinExistence type="predicted"/>
<reference evidence="3" key="1">
    <citation type="journal article" date="2019" name="Int. J. Syst. Evol. Microbiol.">
        <title>The Global Catalogue of Microorganisms (GCM) 10K type strain sequencing project: providing services to taxonomists for standard genome sequencing and annotation.</title>
        <authorList>
            <consortium name="The Broad Institute Genomics Platform"/>
            <consortium name="The Broad Institute Genome Sequencing Center for Infectious Disease"/>
            <person name="Wu L."/>
            <person name="Ma J."/>
        </authorList>
    </citation>
    <scope>NUCLEOTIDE SEQUENCE [LARGE SCALE GENOMIC DNA]</scope>
    <source>
        <strain evidence="3">CCUG 50213</strain>
    </source>
</reference>
<dbReference type="Pfam" id="PF13302">
    <property type="entry name" value="Acetyltransf_3"/>
    <property type="match status" value="1"/>
</dbReference>
<dbReference type="PANTHER" id="PTHR43792">
    <property type="entry name" value="GNAT FAMILY, PUTATIVE (AFU_ORTHOLOGUE AFUA_3G00765)-RELATED-RELATED"/>
    <property type="match status" value="1"/>
</dbReference>
<dbReference type="Gene3D" id="3.40.630.30">
    <property type="match status" value="1"/>
</dbReference>
<name>A0ABW3TQC1_9MICO</name>
<dbReference type="RefSeq" id="WP_343957795.1">
    <property type="nucleotide sequence ID" value="NZ_BAAAKZ010000002.1"/>
</dbReference>
<dbReference type="GO" id="GO:0016746">
    <property type="term" value="F:acyltransferase activity"/>
    <property type="evidence" value="ECO:0007669"/>
    <property type="project" value="UniProtKB-KW"/>
</dbReference>
<keyword evidence="3" id="KW-1185">Reference proteome</keyword>
<gene>
    <name evidence="2" type="ORF">ACFQ3U_07150</name>
</gene>
<dbReference type="EC" id="2.3.-.-" evidence="2"/>
<dbReference type="SUPFAM" id="SSF55729">
    <property type="entry name" value="Acyl-CoA N-acyltransferases (Nat)"/>
    <property type="match status" value="1"/>
</dbReference>
<dbReference type="PANTHER" id="PTHR43792:SF1">
    <property type="entry name" value="N-ACETYLTRANSFERASE DOMAIN-CONTAINING PROTEIN"/>
    <property type="match status" value="1"/>
</dbReference>
<dbReference type="InterPro" id="IPR016181">
    <property type="entry name" value="Acyl_CoA_acyltransferase"/>
</dbReference>